<dbReference type="InterPro" id="IPR013106">
    <property type="entry name" value="Ig_V-set"/>
</dbReference>
<feature type="non-terminal residue" evidence="11">
    <location>
        <position position="1"/>
    </location>
</feature>
<dbReference type="PROSITE" id="PS50853">
    <property type="entry name" value="FN3"/>
    <property type="match status" value="1"/>
</dbReference>
<evidence type="ECO:0000259" key="10">
    <source>
        <dbReference type="PROSITE" id="PS50853"/>
    </source>
</evidence>
<evidence type="ECO:0000313" key="11">
    <source>
        <dbReference type="EMBL" id="CDW20564.1"/>
    </source>
</evidence>
<feature type="domain" description="Ig-like" evidence="9">
    <location>
        <begin position="220"/>
        <end position="315"/>
    </location>
</feature>
<keyword evidence="3 8" id="KW-1133">Transmembrane helix</keyword>
<dbReference type="Pfam" id="PF08205">
    <property type="entry name" value="C2-set_2"/>
    <property type="match status" value="1"/>
</dbReference>
<dbReference type="SUPFAM" id="SSF49265">
    <property type="entry name" value="Fibronectin type III"/>
    <property type="match status" value="1"/>
</dbReference>
<dbReference type="InterPro" id="IPR036116">
    <property type="entry name" value="FN3_sf"/>
</dbReference>
<proteinExistence type="predicted"/>
<dbReference type="GO" id="GO:0016020">
    <property type="term" value="C:membrane"/>
    <property type="evidence" value="ECO:0007669"/>
    <property type="project" value="UniProtKB-SubCell"/>
</dbReference>
<dbReference type="AlphaFoldDB" id="A0A0K2T3B2"/>
<feature type="domain" description="Ig-like" evidence="9">
    <location>
        <begin position="1"/>
        <end position="104"/>
    </location>
</feature>
<feature type="compositionally biased region" description="Low complexity" evidence="7">
    <location>
        <begin position="818"/>
        <end position="827"/>
    </location>
</feature>
<evidence type="ECO:0000256" key="1">
    <source>
        <dbReference type="ARBA" id="ARBA00004167"/>
    </source>
</evidence>
<evidence type="ECO:0000256" key="3">
    <source>
        <dbReference type="ARBA" id="ARBA00022989"/>
    </source>
</evidence>
<feature type="domain" description="Ig-like" evidence="9">
    <location>
        <begin position="421"/>
        <end position="493"/>
    </location>
</feature>
<keyword evidence="4 8" id="KW-0472">Membrane</keyword>
<dbReference type="SMART" id="SM00408">
    <property type="entry name" value="IGc2"/>
    <property type="match status" value="3"/>
</dbReference>
<keyword evidence="6" id="KW-0393">Immunoglobulin domain</keyword>
<keyword evidence="5" id="KW-1015">Disulfide bond</keyword>
<dbReference type="Pfam" id="PF13927">
    <property type="entry name" value="Ig_3"/>
    <property type="match status" value="2"/>
</dbReference>
<evidence type="ECO:0000256" key="4">
    <source>
        <dbReference type="ARBA" id="ARBA00023136"/>
    </source>
</evidence>
<sequence>QTVSAIQGSSVDLPCNISAPKQGDKVRLVLWFKNDSSLPIYTYDTRGKSYEEASHWSDDKVLMGRAFFRGDHHPGRLVVDNVHGDDEGLYKCRVDYKIAPTKITNVHLKVIVPPEKPKVTTESGDEEIRLKLGPYRVGDNVVLKCSSLGGRPSPRVTWWRDHSLLDSSYESVTPLKVVNEITLHNLKREDLHTILTCQATNNNISVPVSTSVKLDMNFGPLSVSLLNGREPLSAGKRYEIQCQSIGARPQPSVTWWIGSKQIRNGVITKHSHDGNITVSSLSYVPSVTDAGFPMVCRAGVPGLSDSTKEDSWKLDIHYIPTSALSLGSSLNASNIKEGDDVYFECNVKSSPRPYKISWRHNGRELSHNIQKKVIISNKSLVLQKVTRADSGIYTCTAHNAEGDGESNNLQLDIRYKPFCKPNQVQVYGVAKHEQIRISCDVIANPSADMTFDWVFNTSSERIDLQQNRIDVHGSRSLAIHTPQTELDYGSLMCWGKNYIGKQEEPCVFHLIPAGKPDPAKNCSVQNQTYFSLQLTCHEGFDGGLTQTFTIMVKDTKTSFIVANTTNVKPVFHINGLRPGTSYALSVTSSNSKGASNPIILHAFTMKEAQKRVIQTPHLRSREFVFSPILMGLMIVGGALIIVFLFISIYFCACRRSPDKIRNRISYTETHVPLQKGIDDCIEVDEKNPDIIPISSSPRIGDCGIEEDGGFGVYGDKTRFATLQKQKTDYDTLRCIPSLSQEVTYAELSLPRGKGYTPMKKQSMPVYANLNGGGVCLNTSTDSSSASSSGCLKSGRNSSGDEGFNSASTPAPTNGGSGSSSSSSSLLSPKRVVLHKPVVVLDSSARESSV</sequence>
<feature type="region of interest" description="Disordered" evidence="7">
    <location>
        <begin position="782"/>
        <end position="827"/>
    </location>
</feature>
<dbReference type="PROSITE" id="PS50835">
    <property type="entry name" value="IG_LIKE"/>
    <property type="match status" value="5"/>
</dbReference>
<feature type="compositionally biased region" description="Low complexity" evidence="7">
    <location>
        <begin position="782"/>
        <end position="793"/>
    </location>
</feature>
<evidence type="ECO:0008006" key="12">
    <source>
        <dbReference type="Google" id="ProtNLM"/>
    </source>
</evidence>
<dbReference type="CDD" id="cd00063">
    <property type="entry name" value="FN3"/>
    <property type="match status" value="1"/>
</dbReference>
<protein>
    <recommendedName>
        <fullName evidence="12">Nephrinlike [Megachile rotundata]</fullName>
    </recommendedName>
</protein>
<evidence type="ECO:0000256" key="5">
    <source>
        <dbReference type="ARBA" id="ARBA00023157"/>
    </source>
</evidence>
<evidence type="ECO:0000256" key="2">
    <source>
        <dbReference type="ARBA" id="ARBA00022692"/>
    </source>
</evidence>
<dbReference type="PANTHER" id="PTHR23278:SF19">
    <property type="entry name" value="OBSCURIN"/>
    <property type="match status" value="1"/>
</dbReference>
<dbReference type="InterPro" id="IPR007110">
    <property type="entry name" value="Ig-like_dom"/>
</dbReference>
<dbReference type="OrthoDB" id="8825892at2759"/>
<feature type="transmembrane region" description="Helical" evidence="8">
    <location>
        <begin position="628"/>
        <end position="652"/>
    </location>
</feature>
<feature type="compositionally biased region" description="Polar residues" evidence="7">
    <location>
        <begin position="794"/>
        <end position="813"/>
    </location>
</feature>
<reference evidence="11" key="1">
    <citation type="submission" date="2014-05" db="EMBL/GenBank/DDBJ databases">
        <authorList>
            <person name="Chronopoulou M."/>
        </authorList>
    </citation>
    <scope>NUCLEOTIDE SEQUENCE</scope>
    <source>
        <tissue evidence="11">Whole organism</tissue>
    </source>
</reference>
<dbReference type="Gene3D" id="2.60.40.10">
    <property type="entry name" value="Immunoglobulins"/>
    <property type="match status" value="6"/>
</dbReference>
<dbReference type="InterPro" id="IPR003961">
    <property type="entry name" value="FN3_dom"/>
</dbReference>
<comment type="subcellular location">
    <subcellularLocation>
        <location evidence="1">Membrane</location>
        <topology evidence="1">Single-pass membrane protein</topology>
    </subcellularLocation>
</comment>
<feature type="domain" description="Ig-like" evidence="9">
    <location>
        <begin position="320"/>
        <end position="412"/>
    </location>
</feature>
<dbReference type="EMBL" id="HACA01003203">
    <property type="protein sequence ID" value="CDW20564.1"/>
    <property type="molecule type" value="Transcribed_RNA"/>
</dbReference>
<dbReference type="InterPro" id="IPR036179">
    <property type="entry name" value="Ig-like_dom_sf"/>
</dbReference>
<organism evidence="11">
    <name type="scientific">Lepeophtheirus salmonis</name>
    <name type="common">Salmon louse</name>
    <name type="synonym">Caligus salmonis</name>
    <dbReference type="NCBI Taxonomy" id="72036"/>
    <lineage>
        <taxon>Eukaryota</taxon>
        <taxon>Metazoa</taxon>
        <taxon>Ecdysozoa</taxon>
        <taxon>Arthropoda</taxon>
        <taxon>Crustacea</taxon>
        <taxon>Multicrustacea</taxon>
        <taxon>Hexanauplia</taxon>
        <taxon>Copepoda</taxon>
        <taxon>Siphonostomatoida</taxon>
        <taxon>Caligidae</taxon>
        <taxon>Lepeophtheirus</taxon>
    </lineage>
</organism>
<evidence type="ECO:0000259" key="9">
    <source>
        <dbReference type="PROSITE" id="PS50835"/>
    </source>
</evidence>
<dbReference type="PANTHER" id="PTHR23278">
    <property type="entry name" value="SIDESTEP PROTEIN"/>
    <property type="match status" value="1"/>
</dbReference>
<dbReference type="InterPro" id="IPR013783">
    <property type="entry name" value="Ig-like_fold"/>
</dbReference>
<name>A0A0K2T3B2_LEPSM</name>
<accession>A0A0K2T3B2</accession>
<dbReference type="SMART" id="SM00409">
    <property type="entry name" value="IG"/>
    <property type="match status" value="3"/>
</dbReference>
<evidence type="ECO:0000256" key="7">
    <source>
        <dbReference type="SAM" id="MobiDB-lite"/>
    </source>
</evidence>
<keyword evidence="2 8" id="KW-0812">Transmembrane</keyword>
<feature type="domain" description="Ig-like" evidence="9">
    <location>
        <begin position="117"/>
        <end position="213"/>
    </location>
</feature>
<feature type="domain" description="Fibronectin type-III" evidence="10">
    <location>
        <begin position="515"/>
        <end position="608"/>
    </location>
</feature>
<dbReference type="FunFam" id="2.60.40.10:FF:000032">
    <property type="entry name" value="palladin isoform X1"/>
    <property type="match status" value="1"/>
</dbReference>
<evidence type="ECO:0000256" key="6">
    <source>
        <dbReference type="ARBA" id="ARBA00023319"/>
    </source>
</evidence>
<dbReference type="InterPro" id="IPR013162">
    <property type="entry name" value="CD80_C2-set"/>
</dbReference>
<dbReference type="SUPFAM" id="SSF48726">
    <property type="entry name" value="Immunoglobulin"/>
    <property type="match status" value="5"/>
</dbReference>
<dbReference type="InterPro" id="IPR003598">
    <property type="entry name" value="Ig_sub2"/>
</dbReference>
<dbReference type="InterPro" id="IPR003599">
    <property type="entry name" value="Ig_sub"/>
</dbReference>
<evidence type="ECO:0000256" key="8">
    <source>
        <dbReference type="SAM" id="Phobius"/>
    </source>
</evidence>
<dbReference type="Pfam" id="PF07686">
    <property type="entry name" value="V-set"/>
    <property type="match status" value="1"/>
</dbReference>